<proteinExistence type="predicted"/>
<reference evidence="10 11" key="1">
    <citation type="submission" date="2020-03" db="EMBL/GenBank/DDBJ databases">
        <title>Salinimicrobium sp. nov, isolated from SCS.</title>
        <authorList>
            <person name="Cao W.R."/>
        </authorList>
    </citation>
    <scope>NUCLEOTIDE SEQUENCE [LARGE SCALE GENOMIC DNA]</scope>
    <source>
        <strain evidence="11">J15B91</strain>
    </source>
</reference>
<evidence type="ECO:0000256" key="7">
    <source>
        <dbReference type="SAM" id="Phobius"/>
    </source>
</evidence>
<feature type="transmembrane region" description="Helical" evidence="7">
    <location>
        <begin position="167"/>
        <end position="185"/>
    </location>
</feature>
<dbReference type="InterPro" id="IPR027417">
    <property type="entry name" value="P-loop_NTPase"/>
</dbReference>
<feature type="transmembrane region" description="Helical" evidence="7">
    <location>
        <begin position="16"/>
        <end position="39"/>
    </location>
</feature>
<evidence type="ECO:0000259" key="8">
    <source>
        <dbReference type="PROSITE" id="PS50893"/>
    </source>
</evidence>
<name>A0ABX1D454_9FLAO</name>
<evidence type="ECO:0000256" key="5">
    <source>
        <dbReference type="ARBA" id="ARBA00022989"/>
    </source>
</evidence>
<dbReference type="CDD" id="cd18541">
    <property type="entry name" value="ABC_6TM_TmrB_like"/>
    <property type="match status" value="1"/>
</dbReference>
<evidence type="ECO:0000256" key="4">
    <source>
        <dbReference type="ARBA" id="ARBA00022840"/>
    </source>
</evidence>
<dbReference type="PROSITE" id="PS50893">
    <property type="entry name" value="ABC_TRANSPORTER_2"/>
    <property type="match status" value="1"/>
</dbReference>
<evidence type="ECO:0000313" key="11">
    <source>
        <dbReference type="Proteomes" id="UP000703674"/>
    </source>
</evidence>
<evidence type="ECO:0000256" key="3">
    <source>
        <dbReference type="ARBA" id="ARBA00022741"/>
    </source>
</evidence>
<dbReference type="PANTHER" id="PTHR43394">
    <property type="entry name" value="ATP-DEPENDENT PERMEASE MDL1, MITOCHONDRIAL"/>
    <property type="match status" value="1"/>
</dbReference>
<dbReference type="GO" id="GO:0005524">
    <property type="term" value="F:ATP binding"/>
    <property type="evidence" value="ECO:0007669"/>
    <property type="project" value="UniProtKB-KW"/>
</dbReference>
<dbReference type="Proteomes" id="UP000703674">
    <property type="component" value="Unassembled WGS sequence"/>
</dbReference>
<keyword evidence="5 7" id="KW-1133">Transmembrane helix</keyword>
<dbReference type="PANTHER" id="PTHR43394:SF1">
    <property type="entry name" value="ATP-BINDING CASSETTE SUB-FAMILY B MEMBER 10, MITOCHONDRIAL"/>
    <property type="match status" value="1"/>
</dbReference>
<dbReference type="RefSeq" id="WP_168139099.1">
    <property type="nucleotide sequence ID" value="NZ_JAAVJR010000010.1"/>
</dbReference>
<dbReference type="PROSITE" id="PS50929">
    <property type="entry name" value="ABC_TM1F"/>
    <property type="match status" value="1"/>
</dbReference>
<dbReference type="Pfam" id="PF00664">
    <property type="entry name" value="ABC_membrane"/>
    <property type="match status" value="1"/>
</dbReference>
<evidence type="ECO:0000256" key="2">
    <source>
        <dbReference type="ARBA" id="ARBA00022692"/>
    </source>
</evidence>
<evidence type="ECO:0000256" key="6">
    <source>
        <dbReference type="ARBA" id="ARBA00023136"/>
    </source>
</evidence>
<organism evidence="10 11">
    <name type="scientific">Salinimicrobium oceani</name>
    <dbReference type="NCBI Taxonomy" id="2722702"/>
    <lineage>
        <taxon>Bacteria</taxon>
        <taxon>Pseudomonadati</taxon>
        <taxon>Bacteroidota</taxon>
        <taxon>Flavobacteriia</taxon>
        <taxon>Flavobacteriales</taxon>
        <taxon>Flavobacteriaceae</taxon>
        <taxon>Salinimicrobium</taxon>
    </lineage>
</organism>
<dbReference type="EMBL" id="JAAVJR010000010">
    <property type="protein sequence ID" value="NJW54009.1"/>
    <property type="molecule type" value="Genomic_DNA"/>
</dbReference>
<dbReference type="InterPro" id="IPR039421">
    <property type="entry name" value="Type_1_exporter"/>
</dbReference>
<feature type="transmembrane region" description="Helical" evidence="7">
    <location>
        <begin position="289"/>
        <end position="309"/>
    </location>
</feature>
<dbReference type="Gene3D" id="1.20.1560.10">
    <property type="entry name" value="ABC transporter type 1, transmembrane domain"/>
    <property type="match status" value="1"/>
</dbReference>
<dbReference type="PROSITE" id="PS00211">
    <property type="entry name" value="ABC_TRANSPORTER_1"/>
    <property type="match status" value="1"/>
</dbReference>
<evidence type="ECO:0000256" key="1">
    <source>
        <dbReference type="ARBA" id="ARBA00004651"/>
    </source>
</evidence>
<dbReference type="InterPro" id="IPR036640">
    <property type="entry name" value="ABC1_TM_sf"/>
</dbReference>
<sequence length="585" mass="65463">MKELKHLNKYFLKYKWHLIGGVIITIIARVFAILTPRFIGESTSEIEKFVNGETTSEAAVRTELMNNILLILGATLLAGLFTFLMRQAIIVVSRHIEYDLKNEVYQKYQDLSLNFYKKNRTGDLMNRISEDVSKVRMYAGPAIMYSLQTGVLFIVVIPYMFLQAPELTLYTIAPLPILSFAIYKLSVAINKRSTIVQQYLSKLNSFTQESFSGISVIKSYGLEPQTNTAFVELSNGSKEKNIDLVKVQAFFFPLMVLLIGASNILVIYIGGRKFISGEIDNLGVIVEFLLYVNMLTWPVATVGWVTSIVQQAEASQKRINEFLKEVPQILNPSTTLEDVQGSIAFKNVTFTYEDTNITALKNVTFEVESGETLAIIGKTGSGKSTILELIGRLYDVEQGEISIDGKDIKSMNLKELRESIGYVPQDAFLFSDSIKNNIKFGKADASDEEIITAAKNAAVHRNITGFSKGYDTVLGERGITLSGGQKQRVSIARAIVHDPKILLFDDSLSAVDTETEEEILNNLFRISKNKTTIIVSHRISSVKNADKIIILEDGEIVQRGTHQQLLGAEGYYKELYLKQLSEKEI</sequence>
<gene>
    <name evidence="10" type="ORF">HC175_13900</name>
</gene>
<keyword evidence="3" id="KW-0547">Nucleotide-binding</keyword>
<keyword evidence="6 7" id="KW-0472">Membrane</keyword>
<dbReference type="InterPro" id="IPR003439">
    <property type="entry name" value="ABC_transporter-like_ATP-bd"/>
</dbReference>
<dbReference type="InterPro" id="IPR017871">
    <property type="entry name" value="ABC_transporter-like_CS"/>
</dbReference>
<dbReference type="SUPFAM" id="SSF90123">
    <property type="entry name" value="ABC transporter transmembrane region"/>
    <property type="match status" value="1"/>
</dbReference>
<dbReference type="InterPro" id="IPR003593">
    <property type="entry name" value="AAA+_ATPase"/>
</dbReference>
<accession>A0ABX1D454</accession>
<feature type="transmembrane region" description="Helical" evidence="7">
    <location>
        <begin position="249"/>
        <end position="269"/>
    </location>
</feature>
<feature type="transmembrane region" description="Helical" evidence="7">
    <location>
        <begin position="142"/>
        <end position="161"/>
    </location>
</feature>
<evidence type="ECO:0000259" key="9">
    <source>
        <dbReference type="PROSITE" id="PS50929"/>
    </source>
</evidence>
<protein>
    <submittedName>
        <fullName evidence="10">ABC transporter ATP-binding protein</fullName>
    </submittedName>
</protein>
<dbReference type="SUPFAM" id="SSF52540">
    <property type="entry name" value="P-loop containing nucleoside triphosphate hydrolases"/>
    <property type="match status" value="1"/>
</dbReference>
<comment type="subcellular location">
    <subcellularLocation>
        <location evidence="1">Cell membrane</location>
        <topology evidence="1">Multi-pass membrane protein</topology>
    </subcellularLocation>
</comment>
<dbReference type="SMART" id="SM00382">
    <property type="entry name" value="AAA"/>
    <property type="match status" value="1"/>
</dbReference>
<feature type="domain" description="ABC transmembrane type-1" evidence="9">
    <location>
        <begin position="19"/>
        <end position="311"/>
    </location>
</feature>
<keyword evidence="4 10" id="KW-0067">ATP-binding</keyword>
<dbReference type="Pfam" id="PF00005">
    <property type="entry name" value="ABC_tran"/>
    <property type="match status" value="1"/>
</dbReference>
<comment type="caution">
    <text evidence="10">The sequence shown here is derived from an EMBL/GenBank/DDBJ whole genome shotgun (WGS) entry which is preliminary data.</text>
</comment>
<feature type="transmembrane region" description="Helical" evidence="7">
    <location>
        <begin position="64"/>
        <end position="85"/>
    </location>
</feature>
<keyword evidence="2 7" id="KW-0812">Transmembrane</keyword>
<keyword evidence="11" id="KW-1185">Reference proteome</keyword>
<dbReference type="InterPro" id="IPR011527">
    <property type="entry name" value="ABC1_TM_dom"/>
</dbReference>
<evidence type="ECO:0000313" key="10">
    <source>
        <dbReference type="EMBL" id="NJW54009.1"/>
    </source>
</evidence>
<feature type="domain" description="ABC transporter" evidence="8">
    <location>
        <begin position="343"/>
        <end position="578"/>
    </location>
</feature>
<dbReference type="Gene3D" id="3.40.50.300">
    <property type="entry name" value="P-loop containing nucleotide triphosphate hydrolases"/>
    <property type="match status" value="1"/>
</dbReference>